<dbReference type="Proteomes" id="UP001236014">
    <property type="component" value="Chromosome"/>
</dbReference>
<organism evidence="1 2">
    <name type="scientific">Amycolatopsis carbonis</name>
    <dbReference type="NCBI Taxonomy" id="715471"/>
    <lineage>
        <taxon>Bacteria</taxon>
        <taxon>Bacillati</taxon>
        <taxon>Actinomycetota</taxon>
        <taxon>Actinomycetes</taxon>
        <taxon>Pseudonocardiales</taxon>
        <taxon>Pseudonocardiaceae</taxon>
        <taxon>Amycolatopsis</taxon>
    </lineage>
</organism>
<name>A0A9Y2I8P5_9PSEU</name>
<evidence type="ECO:0000313" key="2">
    <source>
        <dbReference type="Proteomes" id="UP001236014"/>
    </source>
</evidence>
<evidence type="ECO:0000313" key="1">
    <source>
        <dbReference type="EMBL" id="WIX75049.1"/>
    </source>
</evidence>
<dbReference type="EMBL" id="CP127294">
    <property type="protein sequence ID" value="WIX75049.1"/>
    <property type="molecule type" value="Genomic_DNA"/>
</dbReference>
<reference evidence="1 2" key="1">
    <citation type="submission" date="2023-06" db="EMBL/GenBank/DDBJ databases">
        <authorList>
            <person name="Oyuntsetseg B."/>
            <person name="Kim S.B."/>
        </authorList>
    </citation>
    <scope>NUCLEOTIDE SEQUENCE [LARGE SCALE GENOMIC DNA]</scope>
    <source>
        <strain evidence="1 2">2-15</strain>
    </source>
</reference>
<protein>
    <submittedName>
        <fullName evidence="1">Uncharacterized protein</fullName>
    </submittedName>
</protein>
<dbReference type="RefSeq" id="WP_285965826.1">
    <property type="nucleotide sequence ID" value="NZ_CP127294.1"/>
</dbReference>
<dbReference type="AlphaFoldDB" id="A0A9Y2I8P5"/>
<proteinExistence type="predicted"/>
<gene>
    <name evidence="1" type="ORF">QRX50_26235</name>
</gene>
<dbReference type="KEGG" id="acab:QRX50_26235"/>
<accession>A0A9Y2I8P5</accession>
<sequence>MTSQSPLGSPTDSALRSIGISCSTNWPYSTVTLLSIALSSSDIGGSPSV</sequence>
<keyword evidence="2" id="KW-1185">Reference proteome</keyword>